<sequence>MMSTLNKPKFKKLAYSSFGGAPLVKSLWDRFDLSLLMAQSGMHKKSGVPTWQLAFLLVIGLLAQCSSCSKTVEFYSKERLLQAMFSQKRVTQSVLSRFMVSAFHWDLFHLKRVRQFQLDEETKLVDGDVVALDDTLVVHEHATKMPFLYRLFDHCTNTYVKAMNLVVIHARKANGLQYPLFYSIWNKEKENEIHLTKLDLALQMLQALKEQLPRPVRLCVAMDSWYFVKSLYLEIEKLEFDWVTKARKNTLLYRKVMIRGKERFVEILPEALFKEAKPLFAFWRRKKSVCMAFKDIYIKIDEIHNGQGYLKKPILKPVSAVVTANLQEDLEQGNAKGTFALLLSNNTDLTAVEVVQNYKRRWSIEVFFRNAKQELGLNNCHSTNENHIHAHLSILFTAEVLVRFAQWKYNQKTDRKEEITHGQVVDLLFHIRCEVHAKSKDSIQVYFDTTAKPFATFFREFWPPQLRMAWFDMDYNRNGNMIPQSG</sequence>
<feature type="domain" description="Transposase IS4-like" evidence="1">
    <location>
        <begin position="128"/>
        <end position="398"/>
    </location>
</feature>
<dbReference type="AlphaFoldDB" id="A0A5J5GSJ5"/>
<dbReference type="GO" id="GO:0003677">
    <property type="term" value="F:DNA binding"/>
    <property type="evidence" value="ECO:0007669"/>
    <property type="project" value="InterPro"/>
</dbReference>
<dbReference type="SUPFAM" id="SSF53098">
    <property type="entry name" value="Ribonuclease H-like"/>
    <property type="match status" value="1"/>
</dbReference>
<dbReference type="OrthoDB" id="368860at2"/>
<dbReference type="InterPro" id="IPR012337">
    <property type="entry name" value="RNaseH-like_sf"/>
</dbReference>
<reference evidence="2 3" key="1">
    <citation type="submission" date="2019-09" db="EMBL/GenBank/DDBJ databases">
        <title>Whole genome sequences of isolates from the Mars Exploration Rovers.</title>
        <authorList>
            <person name="Seuylemezian A."/>
            <person name="Vaishampayan P."/>
        </authorList>
    </citation>
    <scope>NUCLEOTIDE SEQUENCE [LARGE SCALE GENOMIC DNA]</scope>
    <source>
        <strain evidence="2 3">MER_TA_151</strain>
    </source>
</reference>
<dbReference type="Pfam" id="PF01609">
    <property type="entry name" value="DDE_Tnp_1"/>
    <property type="match status" value="1"/>
</dbReference>
<organism evidence="2 3">
    <name type="scientific">Niallia endozanthoxylica</name>
    <dbReference type="NCBI Taxonomy" id="2036016"/>
    <lineage>
        <taxon>Bacteria</taxon>
        <taxon>Bacillati</taxon>
        <taxon>Bacillota</taxon>
        <taxon>Bacilli</taxon>
        <taxon>Bacillales</taxon>
        <taxon>Bacillaceae</taxon>
        <taxon>Niallia</taxon>
    </lineage>
</organism>
<dbReference type="RefSeq" id="WP_150443062.1">
    <property type="nucleotide sequence ID" value="NZ_VYKL01000078.1"/>
</dbReference>
<evidence type="ECO:0000259" key="1">
    <source>
        <dbReference type="Pfam" id="PF01609"/>
    </source>
</evidence>
<dbReference type="GO" id="GO:0004803">
    <property type="term" value="F:transposase activity"/>
    <property type="evidence" value="ECO:0007669"/>
    <property type="project" value="InterPro"/>
</dbReference>
<dbReference type="InterPro" id="IPR002559">
    <property type="entry name" value="Transposase_11"/>
</dbReference>
<comment type="caution">
    <text evidence="2">The sequence shown here is derived from an EMBL/GenBank/DDBJ whole genome shotgun (WGS) entry which is preliminary data.</text>
</comment>
<keyword evidence="3" id="KW-1185">Reference proteome</keyword>
<dbReference type="GO" id="GO:0006313">
    <property type="term" value="P:DNA transposition"/>
    <property type="evidence" value="ECO:0007669"/>
    <property type="project" value="InterPro"/>
</dbReference>
<dbReference type="Gene3D" id="3.90.350.10">
    <property type="entry name" value="Transposase Inhibitor Protein From Tn5, Chain A, domain 1"/>
    <property type="match status" value="1"/>
</dbReference>
<proteinExistence type="predicted"/>
<accession>A0A5J5GSJ5</accession>
<evidence type="ECO:0000313" key="3">
    <source>
        <dbReference type="Proteomes" id="UP000326671"/>
    </source>
</evidence>
<dbReference type="EMBL" id="VYKL01000078">
    <property type="protein sequence ID" value="KAA9011125.1"/>
    <property type="molecule type" value="Genomic_DNA"/>
</dbReference>
<dbReference type="Proteomes" id="UP000326671">
    <property type="component" value="Unassembled WGS sequence"/>
</dbReference>
<evidence type="ECO:0000313" key="2">
    <source>
        <dbReference type="EMBL" id="KAA9011125.1"/>
    </source>
</evidence>
<name>A0A5J5GSJ5_9BACI</name>
<gene>
    <name evidence="2" type="ORF">F4V44_26980</name>
</gene>
<protein>
    <submittedName>
        <fullName evidence="2">Transposase</fullName>
    </submittedName>
</protein>